<evidence type="ECO:0000256" key="1">
    <source>
        <dbReference type="SAM" id="Phobius"/>
    </source>
</evidence>
<dbReference type="Proteomes" id="UP000316095">
    <property type="component" value="Unassembled WGS sequence"/>
</dbReference>
<protein>
    <submittedName>
        <fullName evidence="3">CotH protein</fullName>
    </submittedName>
</protein>
<dbReference type="OrthoDB" id="258535at2"/>
<organism evidence="3 4">
    <name type="scientific">Rubinisphaera italica</name>
    <dbReference type="NCBI Taxonomy" id="2527969"/>
    <lineage>
        <taxon>Bacteria</taxon>
        <taxon>Pseudomonadati</taxon>
        <taxon>Planctomycetota</taxon>
        <taxon>Planctomycetia</taxon>
        <taxon>Planctomycetales</taxon>
        <taxon>Planctomycetaceae</taxon>
        <taxon>Rubinisphaera</taxon>
    </lineage>
</organism>
<dbReference type="Pfam" id="PF08757">
    <property type="entry name" value="CotH"/>
    <property type="match status" value="1"/>
</dbReference>
<dbReference type="InterPro" id="IPR011050">
    <property type="entry name" value="Pectin_lyase_fold/virulence"/>
</dbReference>
<comment type="caution">
    <text evidence="3">The sequence shown here is derived from an EMBL/GenBank/DDBJ whole genome shotgun (WGS) entry which is preliminary data.</text>
</comment>
<keyword evidence="1" id="KW-1133">Transmembrane helix</keyword>
<dbReference type="EMBL" id="SJPG01000001">
    <property type="protein sequence ID" value="TWT61549.1"/>
    <property type="molecule type" value="Genomic_DNA"/>
</dbReference>
<evidence type="ECO:0000313" key="3">
    <source>
        <dbReference type="EMBL" id="TWT61549.1"/>
    </source>
</evidence>
<keyword evidence="1" id="KW-0472">Membrane</keyword>
<reference evidence="3 4" key="1">
    <citation type="submission" date="2019-02" db="EMBL/GenBank/DDBJ databases">
        <title>Deep-cultivation of Planctomycetes and their phenomic and genomic characterization uncovers novel biology.</title>
        <authorList>
            <person name="Wiegand S."/>
            <person name="Jogler M."/>
            <person name="Boedeker C."/>
            <person name="Pinto D."/>
            <person name="Vollmers J."/>
            <person name="Rivas-Marin E."/>
            <person name="Kohn T."/>
            <person name="Peeters S.H."/>
            <person name="Heuer A."/>
            <person name="Rast P."/>
            <person name="Oberbeckmann S."/>
            <person name="Bunk B."/>
            <person name="Jeske O."/>
            <person name="Meyerdierks A."/>
            <person name="Storesund J.E."/>
            <person name="Kallscheuer N."/>
            <person name="Luecker S."/>
            <person name="Lage O.M."/>
            <person name="Pohl T."/>
            <person name="Merkel B.J."/>
            <person name="Hornburger P."/>
            <person name="Mueller R.-W."/>
            <person name="Bruemmer F."/>
            <person name="Labrenz M."/>
            <person name="Spormann A.M."/>
            <person name="Op Den Camp H."/>
            <person name="Overmann J."/>
            <person name="Amann R."/>
            <person name="Jetten M.S.M."/>
            <person name="Mascher T."/>
            <person name="Medema M.H."/>
            <person name="Devos D.P."/>
            <person name="Kaster A.-K."/>
            <person name="Ovreas L."/>
            <person name="Rohde M."/>
            <person name="Galperin M.Y."/>
            <person name="Jogler C."/>
        </authorList>
    </citation>
    <scope>NUCLEOTIDE SEQUENCE [LARGE SCALE GENOMIC DNA]</scope>
    <source>
        <strain evidence="3 4">Pan54</strain>
    </source>
</reference>
<keyword evidence="4" id="KW-1185">Reference proteome</keyword>
<dbReference type="Gene3D" id="2.160.20.10">
    <property type="entry name" value="Single-stranded right-handed beta-helix, Pectin lyase-like"/>
    <property type="match status" value="1"/>
</dbReference>
<feature type="domain" description="Right handed beta helix" evidence="2">
    <location>
        <begin position="711"/>
        <end position="818"/>
    </location>
</feature>
<proteinExistence type="predicted"/>
<dbReference type="AlphaFoldDB" id="A0A5C5XFX0"/>
<dbReference type="SUPFAM" id="SSF51126">
    <property type="entry name" value="Pectin lyase-like"/>
    <property type="match status" value="1"/>
</dbReference>
<accession>A0A5C5XFX0</accession>
<dbReference type="InterPro" id="IPR014867">
    <property type="entry name" value="Spore_coat_CotH_CotH2/3/7"/>
</dbReference>
<dbReference type="Pfam" id="PF13229">
    <property type="entry name" value="Beta_helix"/>
    <property type="match status" value="1"/>
</dbReference>
<dbReference type="InterPro" id="IPR039448">
    <property type="entry name" value="Beta_helix"/>
</dbReference>
<keyword evidence="1" id="KW-0812">Transmembrane</keyword>
<sequence>MNIRIVNSQIWLTDRNLRTRIIPRKVFIFVAVFLLVMAATFVIALNRSTNFKWMLHHHPEEGVRLYADTAISSASNLLYGEFPATGSPLATLELFVPRNTLSEMHRANVTGDPKLGHDPGGDSPYFSAYYRDESQRLQKSKISYRGAMHYHHWPEKPSLRVKIKKDDIALGQRYVELTRPKDALGIRHQIPEYLARELQLVSTLNEPVRLFVNRKYYGVYLRSYRPGESLALAEGRMPGTFFKGDAILEKDHLDLWASPSSWDIYGEELPLNQSQFEKFLLTLRETPSISTALHLQSLLNTERYAKYSAAMILSGCVHTDHKHNQMFYICSNQGLLEPVPWDPTCYEIVGREFTPVDVVNHPVLEHLTSNPLWVHRRNQILWELIHQAGSTEEMQEYVQNKYDLMERDLEADFHLSKKTIGTDRFPVAIRKMASELEIIQNWAKAKPAFIGDYLNDCQFSVEPANADHSETLVHVFGSVAIKVLNDQGRPCRVKDWEEGVTDLLYPGLSQELSEFEFQPEHFSKTLPYLKSTPLTYRIDAPLQNLHFYNSITGEQIEPKANRPHVSQACRTLPPSGLRTETQGIIELGPGEITLEQTLMIETGQQLVIHPGTTLLMGPGVSLFSKGLVLAEGTALEPIRIRAATSELWGCVGISGQKTRNTTLKHLFVDGGSTAECKGILFKGMFNVYDCPHVVIQNCWFGENFIGDDCVNLAESFIQVDDCIFENALSDGLDLDMCSGRVSNCQWINSGNDGLDMMGCELSVDHCRLSGCGDKGISVGEGTKVVVRDCEIERCVRGVESKDNSQALFKSTTFAGNQTAYHSYRKKWLYPRGGQGLLWDCQIRDSVYKNLDVEKQCRLYLLGTNAADSQSTEERIHVVESLPEEWVELMKKVEQK</sequence>
<dbReference type="RefSeq" id="WP_146503524.1">
    <property type="nucleotide sequence ID" value="NZ_SJPG01000001.1"/>
</dbReference>
<name>A0A5C5XFX0_9PLAN</name>
<evidence type="ECO:0000313" key="4">
    <source>
        <dbReference type="Proteomes" id="UP000316095"/>
    </source>
</evidence>
<feature type="transmembrane region" description="Helical" evidence="1">
    <location>
        <begin position="26"/>
        <end position="45"/>
    </location>
</feature>
<evidence type="ECO:0000259" key="2">
    <source>
        <dbReference type="Pfam" id="PF13229"/>
    </source>
</evidence>
<gene>
    <name evidence="3" type="ORF">Pan54_22850</name>
</gene>
<dbReference type="InterPro" id="IPR012334">
    <property type="entry name" value="Pectin_lyas_fold"/>
</dbReference>